<gene>
    <name evidence="1" type="ORF">EKO23_19345</name>
</gene>
<proteinExistence type="predicted"/>
<keyword evidence="2" id="KW-1185">Reference proteome</keyword>
<comment type="caution">
    <text evidence="1">The sequence shown here is derived from an EMBL/GenBank/DDBJ whole genome shotgun (WGS) entry which is preliminary data.</text>
</comment>
<organism evidence="1 2">
    <name type="scientific">Nocardioides guangzhouensis</name>
    <dbReference type="NCBI Taxonomy" id="2497878"/>
    <lineage>
        <taxon>Bacteria</taxon>
        <taxon>Bacillati</taxon>
        <taxon>Actinomycetota</taxon>
        <taxon>Actinomycetes</taxon>
        <taxon>Propionibacteriales</taxon>
        <taxon>Nocardioidaceae</taxon>
        <taxon>Nocardioides</taxon>
    </lineage>
</organism>
<accession>A0A4Q4Z6A4</accession>
<name>A0A4Q4Z6A4_9ACTN</name>
<reference evidence="1 2" key="1">
    <citation type="submission" date="2019-01" db="EMBL/GenBank/DDBJ databases">
        <title>Nocardioides guangzhouensis sp. nov., an actinobacterium isolated from soil.</title>
        <authorList>
            <person name="Fu Y."/>
            <person name="Cai Y."/>
            <person name="Lin Z."/>
            <person name="Chen P."/>
        </authorList>
    </citation>
    <scope>NUCLEOTIDE SEQUENCE [LARGE SCALE GENOMIC DNA]</scope>
    <source>
        <strain evidence="1 2">130</strain>
    </source>
</reference>
<evidence type="ECO:0000313" key="2">
    <source>
        <dbReference type="Proteomes" id="UP000295198"/>
    </source>
</evidence>
<dbReference type="EMBL" id="SDKM01000034">
    <property type="protein sequence ID" value="RYP83327.1"/>
    <property type="molecule type" value="Genomic_DNA"/>
</dbReference>
<evidence type="ECO:0000313" key="1">
    <source>
        <dbReference type="EMBL" id="RYP83327.1"/>
    </source>
</evidence>
<dbReference type="OrthoDB" id="5178186at2"/>
<dbReference type="Proteomes" id="UP000295198">
    <property type="component" value="Unassembled WGS sequence"/>
</dbReference>
<sequence>MTALAGRLLDVLGDERAVPNLRSYFTEFEGRHFQALGGGGDRPESRDRITAEDLVALRTLGVAVPGETAADLLEGPLSRRVSDLLRAIPTSVALGQPEAAALIGDRSQADVLWDLFRAQDGLGWVGAGTLLARKRPRLIPVYDEVARCVLHHPEDVWRSFHDALGGAPEVLRRVRELRAAAPVPEHVSDLRVIDVTLWMWHHTAHRHGKRMLR</sequence>
<dbReference type="RefSeq" id="WP_134719773.1">
    <property type="nucleotide sequence ID" value="NZ_SDKM01000034.1"/>
</dbReference>
<dbReference type="InterPro" id="IPR046275">
    <property type="entry name" value="DUF6308"/>
</dbReference>
<dbReference type="Pfam" id="PF19827">
    <property type="entry name" value="DUF6308"/>
    <property type="match status" value="1"/>
</dbReference>
<dbReference type="AlphaFoldDB" id="A0A4Q4Z6A4"/>
<protein>
    <submittedName>
        <fullName evidence="1">Uncharacterized protein</fullName>
    </submittedName>
</protein>